<dbReference type="PROSITE" id="PS00758">
    <property type="entry name" value="ARGE_DAPE_CPG2_1"/>
    <property type="match status" value="1"/>
</dbReference>
<dbReference type="CDD" id="cd08659">
    <property type="entry name" value="M20_ArgE_DapE-like"/>
    <property type="match status" value="1"/>
</dbReference>
<dbReference type="Pfam" id="PF01546">
    <property type="entry name" value="Peptidase_M20"/>
    <property type="match status" value="1"/>
</dbReference>
<accession>M5AMK4</accession>
<dbReference type="InterPro" id="IPR036264">
    <property type="entry name" value="Bact_exopeptidase_dim_dom"/>
</dbReference>
<protein>
    <recommendedName>
        <fullName evidence="6">Probable succinyl-diaminopimelate desuccinylase</fullName>
        <ecNumber evidence="5">3.5.1.18</ecNumber>
    </recommendedName>
</protein>
<keyword evidence="7" id="KW-0479">Metal-binding</keyword>
<reference evidence="13" key="1">
    <citation type="submission" date="2012-10" db="EMBL/GenBank/DDBJ databases">
        <authorList>
            <person name="Maita H."/>
            <person name="Sato S."/>
        </authorList>
    </citation>
    <scope>NUCLEOTIDE SEQUENCE</scope>
    <source>
        <strain evidence="13">NZP2037</strain>
    </source>
</reference>
<evidence type="ECO:0000256" key="7">
    <source>
        <dbReference type="ARBA" id="ARBA00022723"/>
    </source>
</evidence>
<organism evidence="13">
    <name type="scientific">Rhizobium loti</name>
    <name type="common">Mesorhizobium loti</name>
    <dbReference type="NCBI Taxonomy" id="381"/>
    <lineage>
        <taxon>Bacteria</taxon>
        <taxon>Pseudomonadati</taxon>
        <taxon>Pseudomonadota</taxon>
        <taxon>Alphaproteobacteria</taxon>
        <taxon>Hyphomicrobiales</taxon>
        <taxon>Phyllobacteriaceae</taxon>
        <taxon>Mesorhizobium</taxon>
    </lineage>
</organism>
<dbReference type="Pfam" id="PF07687">
    <property type="entry name" value="M20_dimer"/>
    <property type="match status" value="1"/>
</dbReference>
<dbReference type="OrthoDB" id="9809784at2"/>
<evidence type="ECO:0000256" key="1">
    <source>
        <dbReference type="ARBA" id="ARBA00001941"/>
    </source>
</evidence>
<dbReference type="GO" id="GO:0046872">
    <property type="term" value="F:metal ion binding"/>
    <property type="evidence" value="ECO:0007669"/>
    <property type="project" value="UniProtKB-KW"/>
</dbReference>
<dbReference type="GO" id="GO:0009014">
    <property type="term" value="F:succinyl-diaminopimelate desuccinylase activity"/>
    <property type="evidence" value="ECO:0007669"/>
    <property type="project" value="UniProtKB-EC"/>
</dbReference>
<dbReference type="EC" id="3.5.1.18" evidence="5"/>
<dbReference type="PANTHER" id="PTHR43808">
    <property type="entry name" value="ACETYLORNITHINE DEACETYLASE"/>
    <property type="match status" value="1"/>
</dbReference>
<evidence type="ECO:0000256" key="11">
    <source>
        <dbReference type="ARBA" id="ARBA00051301"/>
    </source>
</evidence>
<dbReference type="SUPFAM" id="SSF55031">
    <property type="entry name" value="Bacterial exopeptidase dimerisation domain"/>
    <property type="match status" value="1"/>
</dbReference>
<dbReference type="Gene3D" id="3.30.70.360">
    <property type="match status" value="1"/>
</dbReference>
<feature type="domain" description="Peptidase M20 dimerisation" evidence="12">
    <location>
        <begin position="174"/>
        <end position="278"/>
    </location>
</feature>
<dbReference type="GO" id="GO:0009089">
    <property type="term" value="P:lysine biosynthetic process via diaminopimelate"/>
    <property type="evidence" value="ECO:0007669"/>
    <property type="project" value="UniProtKB-UniPathway"/>
</dbReference>
<comment type="cofactor">
    <cofactor evidence="2">
        <name>Zn(2+)</name>
        <dbReference type="ChEBI" id="CHEBI:29105"/>
    </cofactor>
</comment>
<dbReference type="RefSeq" id="WP_019863402.1">
    <property type="nucleotide sequence ID" value="NZ_LZTH01000019.1"/>
</dbReference>
<proteinExistence type="inferred from homology"/>
<name>M5AMK4_RHILI</name>
<evidence type="ECO:0000256" key="4">
    <source>
        <dbReference type="ARBA" id="ARBA00006247"/>
    </source>
</evidence>
<sequence>MPTQSAETIGLLQDLIKIESINPSLSPQGSGEQGVAKFLEGFCKERNLAYGIQEVADGRSNFLTWVPGKEPDRRILFIAHMDTVPIDRWESDPFSGEQRDGRIYGRGSCDTKGSLAAMLIALSSLGERQPRATVVVAASIDEEYRKLGARAIADSGVTYEGAVVGEPTELELVVAHMGSVRWQIEVQGVPAHTSKPHLGVNAITGMAKVVLALDEHHRSLVSRAQHPLVGSSQLTVSLIEGGLELTTVPPVCRIWVDRRLIPGEQPQDALAEVESILEGLRQGEDKINVRSLLPALEDPPPISSESSKIAAVAGAACAHVAGTGEQKGATGGSDANQLSLAGIPCVIIGPGRTAQAHTNNEFVEIDQLTKAAELYQRIMLTY</sequence>
<comment type="catalytic activity">
    <reaction evidence="11">
        <text>N-succinyl-(2S,6S)-2,6-diaminopimelate + H2O = (2S,6S)-2,6-diaminopimelate + succinate</text>
        <dbReference type="Rhea" id="RHEA:22608"/>
        <dbReference type="ChEBI" id="CHEBI:15377"/>
        <dbReference type="ChEBI" id="CHEBI:30031"/>
        <dbReference type="ChEBI" id="CHEBI:57609"/>
        <dbReference type="ChEBI" id="CHEBI:58087"/>
        <dbReference type="EC" id="3.5.1.18"/>
    </reaction>
</comment>
<dbReference type="InterPro" id="IPR010182">
    <property type="entry name" value="ArgE/DapE"/>
</dbReference>
<evidence type="ECO:0000256" key="2">
    <source>
        <dbReference type="ARBA" id="ARBA00001947"/>
    </source>
</evidence>
<keyword evidence="10" id="KW-0170">Cobalt</keyword>
<dbReference type="SUPFAM" id="SSF53187">
    <property type="entry name" value="Zn-dependent exopeptidases"/>
    <property type="match status" value="1"/>
</dbReference>
<dbReference type="Gene3D" id="3.40.630.10">
    <property type="entry name" value="Zn peptidases"/>
    <property type="match status" value="2"/>
</dbReference>
<dbReference type="InterPro" id="IPR050072">
    <property type="entry name" value="Peptidase_M20A"/>
</dbReference>
<evidence type="ECO:0000256" key="10">
    <source>
        <dbReference type="ARBA" id="ARBA00023285"/>
    </source>
</evidence>
<dbReference type="NCBIfam" id="TIGR01910">
    <property type="entry name" value="DapE-ArgE"/>
    <property type="match status" value="1"/>
</dbReference>
<evidence type="ECO:0000256" key="8">
    <source>
        <dbReference type="ARBA" id="ARBA00022801"/>
    </source>
</evidence>
<dbReference type="AlphaFoldDB" id="M5AMK4"/>
<keyword evidence="9" id="KW-0862">Zinc</keyword>
<evidence type="ECO:0000256" key="5">
    <source>
        <dbReference type="ARBA" id="ARBA00011921"/>
    </source>
</evidence>
<dbReference type="UniPathway" id="UPA00034">
    <property type="reaction ID" value="UER00021"/>
</dbReference>
<evidence type="ECO:0000256" key="3">
    <source>
        <dbReference type="ARBA" id="ARBA00005130"/>
    </source>
</evidence>
<comment type="similarity">
    <text evidence="4">Belongs to the peptidase M20A family.</text>
</comment>
<dbReference type="EMBL" id="AP012557">
    <property type="protein sequence ID" value="BAN09745.1"/>
    <property type="molecule type" value="Genomic_DNA"/>
</dbReference>
<evidence type="ECO:0000256" key="9">
    <source>
        <dbReference type="ARBA" id="ARBA00022833"/>
    </source>
</evidence>
<evidence type="ECO:0000259" key="12">
    <source>
        <dbReference type="Pfam" id="PF07687"/>
    </source>
</evidence>
<keyword evidence="8" id="KW-0378">Hydrolase</keyword>
<comment type="cofactor">
    <cofactor evidence="1">
        <name>Co(2+)</name>
        <dbReference type="ChEBI" id="CHEBI:48828"/>
    </cofactor>
</comment>
<evidence type="ECO:0000256" key="6">
    <source>
        <dbReference type="ARBA" id="ARBA00016853"/>
    </source>
</evidence>
<reference evidence="13" key="2">
    <citation type="journal article" date="2013" name="Microbes Environ.">
        <title>Commonalities and Differences among Symbiosis Islands of Three Mesorhizobium loti Strains.</title>
        <authorList>
            <person name="Kasai-Maita H."/>
            <person name="Hirakawa H."/>
            <person name="Nakamura Y."/>
            <person name="Kaneko T."/>
            <person name="Miki K."/>
            <person name="Maruya J."/>
            <person name="Okazaki S."/>
            <person name="Tabata S."/>
            <person name="Saeki K."/>
            <person name="Sato S."/>
        </authorList>
    </citation>
    <scope>NUCLEOTIDE SEQUENCE</scope>
    <source>
        <strain evidence="13">NZP2037</strain>
    </source>
</reference>
<dbReference type="InterPro" id="IPR011650">
    <property type="entry name" value="Peptidase_M20_dimer"/>
</dbReference>
<dbReference type="InterPro" id="IPR001261">
    <property type="entry name" value="ArgE/DapE_CS"/>
</dbReference>
<evidence type="ECO:0000313" key="13">
    <source>
        <dbReference type="EMBL" id="BAN09745.1"/>
    </source>
</evidence>
<comment type="pathway">
    <text evidence="3">Amino-acid biosynthesis; L-lysine biosynthesis via DAP pathway; LL-2,6-diaminopimelate from (S)-tetrahydrodipicolinate (succinylase route): step 3/3.</text>
</comment>
<dbReference type="InterPro" id="IPR002933">
    <property type="entry name" value="Peptidase_M20"/>
</dbReference>